<accession>A0A0B6YD56</accession>
<name>A0A0B6YD56_9EUPU</name>
<feature type="non-terminal residue" evidence="1">
    <location>
        <position position="104"/>
    </location>
</feature>
<dbReference type="EMBL" id="HACG01007234">
    <property type="protein sequence ID" value="CEK54099.1"/>
    <property type="molecule type" value="Transcribed_RNA"/>
</dbReference>
<organism evidence="1">
    <name type="scientific">Arion vulgaris</name>
    <dbReference type="NCBI Taxonomy" id="1028688"/>
    <lineage>
        <taxon>Eukaryota</taxon>
        <taxon>Metazoa</taxon>
        <taxon>Spiralia</taxon>
        <taxon>Lophotrochozoa</taxon>
        <taxon>Mollusca</taxon>
        <taxon>Gastropoda</taxon>
        <taxon>Heterobranchia</taxon>
        <taxon>Euthyneura</taxon>
        <taxon>Panpulmonata</taxon>
        <taxon>Eupulmonata</taxon>
        <taxon>Stylommatophora</taxon>
        <taxon>Helicina</taxon>
        <taxon>Arionoidea</taxon>
        <taxon>Arionidae</taxon>
        <taxon>Arion</taxon>
    </lineage>
</organism>
<gene>
    <name evidence="1" type="primary">ORF21956</name>
</gene>
<dbReference type="AlphaFoldDB" id="A0A0B6YD56"/>
<evidence type="ECO:0000313" key="1">
    <source>
        <dbReference type="EMBL" id="CEK54099.1"/>
    </source>
</evidence>
<proteinExistence type="predicted"/>
<protein>
    <submittedName>
        <fullName evidence="1">Uncharacterized protein</fullName>
    </submittedName>
</protein>
<sequence length="104" mass="11178">VIVFVKSSSSVEQSSIVFRYSSVSTKSSPSDLLVSDLLVCITSMKAGKMHIKGISKTDTRTVCTEKLIVASWNRCCVEKIIAADIPSSKTEQIVLALKIDAAAI</sequence>
<reference evidence="1" key="1">
    <citation type="submission" date="2014-12" db="EMBL/GenBank/DDBJ databases">
        <title>Insight into the proteome of Arion vulgaris.</title>
        <authorList>
            <person name="Aradska J."/>
            <person name="Bulat T."/>
            <person name="Smidak R."/>
            <person name="Sarate P."/>
            <person name="Gangsoo J."/>
            <person name="Sialana F."/>
            <person name="Bilban M."/>
            <person name="Lubec G."/>
        </authorList>
    </citation>
    <scope>NUCLEOTIDE SEQUENCE</scope>
    <source>
        <tissue evidence="1">Skin</tissue>
    </source>
</reference>
<feature type="non-terminal residue" evidence="1">
    <location>
        <position position="1"/>
    </location>
</feature>